<protein>
    <recommendedName>
        <fullName evidence="3">Acetyltransferase (GNAT) family protein</fullName>
    </recommendedName>
</protein>
<accession>A0A1M4WM84</accession>
<organism evidence="1 2">
    <name type="scientific">Clostridium fallax</name>
    <dbReference type="NCBI Taxonomy" id="1533"/>
    <lineage>
        <taxon>Bacteria</taxon>
        <taxon>Bacillati</taxon>
        <taxon>Bacillota</taxon>
        <taxon>Clostridia</taxon>
        <taxon>Eubacteriales</taxon>
        <taxon>Clostridiaceae</taxon>
        <taxon>Clostridium</taxon>
    </lineage>
</organism>
<dbReference type="AlphaFoldDB" id="A0A1M4WM84"/>
<gene>
    <name evidence="1" type="ORF">SAMN05443638_1132</name>
</gene>
<dbReference type="RefSeq" id="WP_242977315.1">
    <property type="nucleotide sequence ID" value="NZ_FQVM01000013.1"/>
</dbReference>
<evidence type="ECO:0000313" key="1">
    <source>
        <dbReference type="EMBL" id="SHE82270.1"/>
    </source>
</evidence>
<evidence type="ECO:0008006" key="3">
    <source>
        <dbReference type="Google" id="ProtNLM"/>
    </source>
</evidence>
<sequence length="52" mass="6221">MGAKSFRIDVIDENYKGLGFWSSLGYKKIKETNMEFKRKTHMVNVMRLNFFN</sequence>
<evidence type="ECO:0000313" key="2">
    <source>
        <dbReference type="Proteomes" id="UP000184035"/>
    </source>
</evidence>
<reference evidence="1 2" key="1">
    <citation type="submission" date="2016-11" db="EMBL/GenBank/DDBJ databases">
        <authorList>
            <person name="Jaros S."/>
            <person name="Januszkiewicz K."/>
            <person name="Wedrychowicz H."/>
        </authorList>
    </citation>
    <scope>NUCLEOTIDE SEQUENCE [LARGE SCALE GENOMIC DNA]</scope>
    <source>
        <strain evidence="1 2">DSM 2631</strain>
    </source>
</reference>
<dbReference type="EMBL" id="FQVM01000013">
    <property type="protein sequence ID" value="SHE82270.1"/>
    <property type="molecule type" value="Genomic_DNA"/>
</dbReference>
<keyword evidence="2" id="KW-1185">Reference proteome</keyword>
<proteinExistence type="predicted"/>
<dbReference type="STRING" id="1533.SAMN05443638_1132"/>
<name>A0A1M4WM84_9CLOT</name>
<dbReference type="Proteomes" id="UP000184035">
    <property type="component" value="Unassembled WGS sequence"/>
</dbReference>